<reference evidence="1" key="1">
    <citation type="submission" date="2020-07" db="EMBL/GenBank/DDBJ databases">
        <authorList>
            <person name="Ferguson B K."/>
        </authorList>
    </citation>
    <scope>NUCLEOTIDE SEQUENCE</scope>
    <source>
        <strain evidence="1">L06</strain>
    </source>
</reference>
<dbReference type="EMBL" id="CADCXW020000327">
    <property type="protein sequence ID" value="CAD1568938.1"/>
    <property type="molecule type" value="Genomic_DNA"/>
</dbReference>
<name>A0A6V7KXC5_9HYME</name>
<protein>
    <submittedName>
        <fullName evidence="1">Uncharacterized protein</fullName>
    </submittedName>
</protein>
<accession>A0A6V7KXC5</accession>
<dbReference type="AlphaFoldDB" id="A0A6V7KXC5"/>
<gene>
    <name evidence="1" type="ORF">BBRV_LOCUS91723</name>
</gene>
<sequence length="112" mass="12727">MVTVNSIEVSTSYEDLTPTATLRISFLKAFHVTQHLPGKTPGGEWSEEIHLSRRKMSITPLSKRLPIEFDCKVDKRDGRKVEKKIVQKKKVHSEEKKEIIFPHVFSGGVIIG</sequence>
<proteinExistence type="predicted"/>
<evidence type="ECO:0000313" key="1">
    <source>
        <dbReference type="EMBL" id="CAD1568938.1"/>
    </source>
</evidence>
<organism evidence="1">
    <name type="scientific">Bracon brevicornis</name>
    <dbReference type="NCBI Taxonomy" id="1563983"/>
    <lineage>
        <taxon>Eukaryota</taxon>
        <taxon>Metazoa</taxon>
        <taxon>Ecdysozoa</taxon>
        <taxon>Arthropoda</taxon>
        <taxon>Hexapoda</taxon>
        <taxon>Insecta</taxon>
        <taxon>Pterygota</taxon>
        <taxon>Neoptera</taxon>
        <taxon>Endopterygota</taxon>
        <taxon>Hymenoptera</taxon>
        <taxon>Apocrita</taxon>
        <taxon>Ichneumonoidea</taxon>
        <taxon>Braconidae</taxon>
        <taxon>Braconinae</taxon>
        <taxon>Bracon</taxon>
    </lineage>
</organism>